<dbReference type="Proteomes" id="UP000518752">
    <property type="component" value="Unassembled WGS sequence"/>
</dbReference>
<evidence type="ECO:0000313" key="2">
    <source>
        <dbReference type="EMBL" id="KAF5379980.1"/>
    </source>
</evidence>
<keyword evidence="3" id="KW-1185">Reference proteome</keyword>
<name>A0A8H5HBG7_9AGAR</name>
<proteinExistence type="predicted"/>
<feature type="compositionally biased region" description="Basic and acidic residues" evidence="1">
    <location>
        <begin position="44"/>
        <end position="68"/>
    </location>
</feature>
<gene>
    <name evidence="2" type="ORF">D9757_010261</name>
</gene>
<feature type="compositionally biased region" description="Basic and acidic residues" evidence="1">
    <location>
        <begin position="904"/>
        <end position="918"/>
    </location>
</feature>
<feature type="compositionally biased region" description="Polar residues" evidence="1">
    <location>
        <begin position="934"/>
        <end position="948"/>
    </location>
</feature>
<evidence type="ECO:0000313" key="3">
    <source>
        <dbReference type="Proteomes" id="UP000518752"/>
    </source>
</evidence>
<feature type="compositionally biased region" description="Acidic residues" evidence="1">
    <location>
        <begin position="171"/>
        <end position="181"/>
    </location>
</feature>
<accession>A0A8H5HBG7</accession>
<comment type="caution">
    <text evidence="2">The sequence shown here is derived from an EMBL/GenBank/DDBJ whole genome shotgun (WGS) entry which is preliminary data.</text>
</comment>
<reference evidence="2 3" key="1">
    <citation type="journal article" date="2020" name="ISME J.">
        <title>Uncovering the hidden diversity of litter-decomposition mechanisms in mushroom-forming fungi.</title>
        <authorList>
            <person name="Floudas D."/>
            <person name="Bentzer J."/>
            <person name="Ahren D."/>
            <person name="Johansson T."/>
            <person name="Persson P."/>
            <person name="Tunlid A."/>
        </authorList>
    </citation>
    <scope>NUCLEOTIDE SEQUENCE [LARGE SCALE GENOMIC DNA]</scope>
    <source>
        <strain evidence="2 3">CBS 406.79</strain>
    </source>
</reference>
<feature type="compositionally biased region" description="Basic and acidic residues" evidence="1">
    <location>
        <begin position="874"/>
        <end position="883"/>
    </location>
</feature>
<dbReference type="EMBL" id="JAACJN010000066">
    <property type="protein sequence ID" value="KAF5379980.1"/>
    <property type="molecule type" value="Genomic_DNA"/>
</dbReference>
<feature type="compositionally biased region" description="Basic and acidic residues" evidence="1">
    <location>
        <begin position="826"/>
        <end position="867"/>
    </location>
</feature>
<dbReference type="OrthoDB" id="3049338at2759"/>
<protein>
    <submittedName>
        <fullName evidence="2">Uncharacterized protein</fullName>
    </submittedName>
</protein>
<organism evidence="2 3">
    <name type="scientific">Collybiopsis confluens</name>
    <dbReference type="NCBI Taxonomy" id="2823264"/>
    <lineage>
        <taxon>Eukaryota</taxon>
        <taxon>Fungi</taxon>
        <taxon>Dikarya</taxon>
        <taxon>Basidiomycota</taxon>
        <taxon>Agaricomycotina</taxon>
        <taxon>Agaricomycetes</taxon>
        <taxon>Agaricomycetidae</taxon>
        <taxon>Agaricales</taxon>
        <taxon>Marasmiineae</taxon>
        <taxon>Omphalotaceae</taxon>
        <taxon>Collybiopsis</taxon>
    </lineage>
</organism>
<dbReference type="AlphaFoldDB" id="A0A8H5HBG7"/>
<sequence>MGSNKDGNESDEDVNESNKDGSESDEDGNGSNKDGSESDEAEQTLERDKNECGDESEKGENDSDEPRMSRTKGGGKVIESMVKESGLKLKLKDYLSKTMNRKTLFSVTLELWRKANPWSRSDTSDKVPSSVSRCIDDDVFSLRPETPEPRRRPPPRMSIPADFGFFSGDSDSSDDENDDDNVSTYYAEAEDFTPSTSSGSFYSQPSHIERFSISDFDEGELHFAVDTDIDRPIMLPLSLPNTPIDLEADIANGLAELRLRGREVREVDAPVDERPLSSYSVLQISNPIKSGIFLQELRSSFLKLVPPSLVPYHDMDTFDIHELHDDPASRTSLFEHHSNRQYLQSFAGRLMKLLQKSKLNGDFILIAEGQPNKATRSVILQGTRHIPRISGPGTISMAWNPTSCLSGRFSSQNSARQYDCFWSIPAKFAWYLLFFIGIVRPVVIELLNLPAIGDSSAVEDLKQFIFASASGGLADGGKWRGATLDRHLRQNLLGLNANDLRQVTTGIIRHWFPDLARPDSERLEALSITSPADRQGQHTNRAAQMHYARTLFTEGTSFNEPEFYAQIRVSLAIQRLDDVVLNGGISDVEIRNKKLSTVDALVKNGHRAMLIAKNAVFSVYGLGELEYGLWDKKGIREECERLLRVRPYLRGPNAKRNKEPVGNWIDEWDTMGDDALVAVTAALSHGYILEGAANTSTKVGFSPKFAATAVCLIHCAITEWSTGSFSNLDWENDVAGQKNIIESVERAMLTFKTTHLAQWTEFRIKVDSLANHGSKLMLPSSNQQPYFPEGLFPPLEPNAVDAEREPRAIAAEPENLELLAAQENRPQPDPHLDSDRDTRIEDSTGGNKEIKMVKKKRKVEDKAEGEKKKKKKKDGGEEKEGGKKTTRKTSNEEASASNGSKPPVVEKKKTAGDKENKVAKKAGGETGIDKSHSAGGSTQAESQASSGE</sequence>
<feature type="region of interest" description="Disordered" evidence="1">
    <location>
        <begin position="138"/>
        <end position="181"/>
    </location>
</feature>
<feature type="region of interest" description="Disordered" evidence="1">
    <location>
        <begin position="1"/>
        <end position="80"/>
    </location>
</feature>
<evidence type="ECO:0000256" key="1">
    <source>
        <dbReference type="SAM" id="MobiDB-lite"/>
    </source>
</evidence>
<feature type="region of interest" description="Disordered" evidence="1">
    <location>
        <begin position="819"/>
        <end position="948"/>
    </location>
</feature>